<dbReference type="AlphaFoldDB" id="A0A7S4IR61"/>
<dbReference type="PANTHER" id="PTHR46708">
    <property type="entry name" value="TENASCIN"/>
    <property type="match status" value="1"/>
</dbReference>
<dbReference type="InterPro" id="IPR036116">
    <property type="entry name" value="FN3_sf"/>
</dbReference>
<accession>A0A7S4IR61</accession>
<feature type="compositionally biased region" description="Polar residues" evidence="2">
    <location>
        <begin position="360"/>
        <end position="378"/>
    </location>
</feature>
<dbReference type="InterPro" id="IPR029058">
    <property type="entry name" value="AB_hydrolase_fold"/>
</dbReference>
<dbReference type="Pfam" id="PF00041">
    <property type="entry name" value="fn3"/>
    <property type="match status" value="2"/>
</dbReference>
<organism evidence="4">
    <name type="scientific">Vannella robusta</name>
    <dbReference type="NCBI Taxonomy" id="1487602"/>
    <lineage>
        <taxon>Eukaryota</taxon>
        <taxon>Amoebozoa</taxon>
        <taxon>Discosea</taxon>
        <taxon>Flabellinia</taxon>
        <taxon>Vannellidae</taxon>
        <taxon>Vannella</taxon>
    </lineage>
</organism>
<evidence type="ECO:0000256" key="1">
    <source>
        <dbReference type="ARBA" id="ARBA00022737"/>
    </source>
</evidence>
<dbReference type="InterPro" id="IPR050991">
    <property type="entry name" value="ECM_Regulatory_Proteins"/>
</dbReference>
<keyword evidence="1" id="KW-0677">Repeat</keyword>
<protein>
    <recommendedName>
        <fullName evidence="3">Fibronectin type-III domain-containing protein</fullName>
    </recommendedName>
</protein>
<evidence type="ECO:0000256" key="2">
    <source>
        <dbReference type="SAM" id="MobiDB-lite"/>
    </source>
</evidence>
<feature type="domain" description="Fibronectin type-III" evidence="3">
    <location>
        <begin position="297"/>
        <end position="380"/>
    </location>
</feature>
<dbReference type="PANTHER" id="PTHR46708:SF2">
    <property type="entry name" value="FIBRONECTIN TYPE-III DOMAIN-CONTAINING PROTEIN"/>
    <property type="match status" value="1"/>
</dbReference>
<dbReference type="EMBL" id="HBKP01022820">
    <property type="protein sequence ID" value="CAE2237064.1"/>
    <property type="molecule type" value="Transcribed_RNA"/>
</dbReference>
<dbReference type="CDD" id="cd00063">
    <property type="entry name" value="FN3"/>
    <property type="match status" value="2"/>
</dbReference>
<sequence length="530" mass="56923">MAVQMQVAFSSIMRGAGIFAGGPYNCAQGKLNEALGSCMKAKPAPDVQSSISATESRAQDGSIDDPSNLASQKIFMFSGTQDTTVYPQVMEALYEYYNNYVSKSNIYFDNTVDAAHTQPTTNPQMNSCTRSYSPYVSYCEYDGAGNALSQIYGVLNPRNNGTLTGQMLEFDQSEFLSNPASKSIADTGYVYIPDSCMKNESCVLHIALHGCLQNYGSVNNEYIDNSGYNEWADTNNIVILYPQTIVSNVSPSNPNACWNWWGYNNNPSSYDTKSGYQMNMVYEMIQRMTSGLVTIPAPTNLVATSVTETSVSLQWSPVTGATGYYVQRDGATLNSVAVSTTSFTDSSVASGSSYEYTVTATDGQSISPPSSAVSVQTPGNPPPLSAPQNLQVTGVTATSVSLSWSAVSGADGYNVYRYDMKVNTDTVVGTSYADEGLQSLTRYVYDVTAVRGDEESSPSNVVEANTESSYVCTTTTASNYAHVQAGRAFVSVGKAFAVGSEQDMGLYNTAIITTLSETSPSYYVIGDCDQ</sequence>
<dbReference type="Gene3D" id="3.40.50.1820">
    <property type="entry name" value="alpha/beta hydrolase"/>
    <property type="match status" value="1"/>
</dbReference>
<feature type="region of interest" description="Disordered" evidence="2">
    <location>
        <begin position="360"/>
        <end position="388"/>
    </location>
</feature>
<dbReference type="SUPFAM" id="SSF49265">
    <property type="entry name" value="Fibronectin type III"/>
    <property type="match status" value="1"/>
</dbReference>
<dbReference type="SMART" id="SM00060">
    <property type="entry name" value="FN3"/>
    <property type="match status" value="2"/>
</dbReference>
<dbReference type="SUPFAM" id="SSF53474">
    <property type="entry name" value="alpha/beta-Hydrolases"/>
    <property type="match status" value="1"/>
</dbReference>
<dbReference type="InterPro" id="IPR003961">
    <property type="entry name" value="FN3_dom"/>
</dbReference>
<proteinExistence type="predicted"/>
<dbReference type="Gene3D" id="2.60.40.10">
    <property type="entry name" value="Immunoglobulins"/>
    <property type="match status" value="2"/>
</dbReference>
<reference evidence="4" key="1">
    <citation type="submission" date="2021-01" db="EMBL/GenBank/DDBJ databases">
        <authorList>
            <person name="Corre E."/>
            <person name="Pelletier E."/>
            <person name="Niang G."/>
            <person name="Scheremetjew M."/>
            <person name="Finn R."/>
            <person name="Kale V."/>
            <person name="Holt S."/>
            <person name="Cochrane G."/>
            <person name="Meng A."/>
            <person name="Brown T."/>
            <person name="Cohen L."/>
        </authorList>
    </citation>
    <scope>NUCLEOTIDE SEQUENCE</scope>
    <source>
        <strain evidence="4">DIVA3 518/3/11/1/6</strain>
    </source>
</reference>
<evidence type="ECO:0000259" key="3">
    <source>
        <dbReference type="PROSITE" id="PS50853"/>
    </source>
</evidence>
<gene>
    <name evidence="4" type="ORF">VSP0166_LOCUS15918</name>
</gene>
<evidence type="ECO:0000313" key="4">
    <source>
        <dbReference type="EMBL" id="CAE2237064.1"/>
    </source>
</evidence>
<dbReference type="PROSITE" id="PS50853">
    <property type="entry name" value="FN3"/>
    <property type="match status" value="2"/>
</dbReference>
<feature type="domain" description="Fibronectin type-III" evidence="3">
    <location>
        <begin position="386"/>
        <end position="469"/>
    </location>
</feature>
<name>A0A7S4IR61_9EUKA</name>
<dbReference type="InterPro" id="IPR013783">
    <property type="entry name" value="Ig-like_fold"/>
</dbReference>